<dbReference type="KEGG" id="aef:GEV26_03355"/>
<feature type="domain" description="Bacterial Ig-like" evidence="5">
    <location>
        <begin position="771"/>
        <end position="856"/>
    </location>
</feature>
<dbReference type="GO" id="GO:0008253">
    <property type="term" value="F:5'-nucleotidase activity"/>
    <property type="evidence" value="ECO:0007669"/>
    <property type="project" value="TreeGrafter"/>
</dbReference>
<feature type="signal peptide" evidence="2">
    <location>
        <begin position="1"/>
        <end position="45"/>
    </location>
</feature>
<evidence type="ECO:0008006" key="8">
    <source>
        <dbReference type="Google" id="ProtNLM"/>
    </source>
</evidence>
<dbReference type="Gene3D" id="3.90.780.10">
    <property type="entry name" value="5'-Nucleotidase, C-terminal domain"/>
    <property type="match status" value="1"/>
</dbReference>
<dbReference type="Pfam" id="PF02872">
    <property type="entry name" value="5_nucleotid_C"/>
    <property type="match status" value="1"/>
</dbReference>
<feature type="domain" description="Bacterial Ig-like" evidence="5">
    <location>
        <begin position="677"/>
        <end position="761"/>
    </location>
</feature>
<dbReference type="InterPro" id="IPR008334">
    <property type="entry name" value="5'-Nucleotdase_C"/>
</dbReference>
<evidence type="ECO:0000256" key="1">
    <source>
        <dbReference type="ARBA" id="ARBA00022729"/>
    </source>
</evidence>
<dbReference type="InterPro" id="IPR013783">
    <property type="entry name" value="Ig-like_fold"/>
</dbReference>
<evidence type="ECO:0000313" key="6">
    <source>
        <dbReference type="EMBL" id="QGG40481.1"/>
    </source>
</evidence>
<dbReference type="Proteomes" id="UP000392064">
    <property type="component" value="Chromosome"/>
</dbReference>
<dbReference type="InterPro" id="IPR006179">
    <property type="entry name" value="5_nucleotidase/apyrase"/>
</dbReference>
<feature type="chain" id="PRO_5024294362" description="Bifunctional metallophosphatase/5'-nucleotidase" evidence="2">
    <location>
        <begin position="46"/>
        <end position="1047"/>
    </location>
</feature>
<dbReference type="SUPFAM" id="SSF55816">
    <property type="entry name" value="5'-nucleotidase (syn. UDP-sugar hydrolase), C-terminal domain"/>
    <property type="match status" value="1"/>
</dbReference>
<organism evidence="6 7">
    <name type="scientific">Aeromicrobium yanjiei</name>
    <dbReference type="NCBI Taxonomy" id="2662028"/>
    <lineage>
        <taxon>Bacteria</taxon>
        <taxon>Bacillati</taxon>
        <taxon>Actinomycetota</taxon>
        <taxon>Actinomycetes</taxon>
        <taxon>Propionibacteriales</taxon>
        <taxon>Nocardioidaceae</taxon>
        <taxon>Aeromicrobium</taxon>
    </lineage>
</organism>
<dbReference type="AlphaFoldDB" id="A0A5Q2MFP2"/>
<dbReference type="GO" id="GO:0008768">
    <property type="term" value="F:UDP-sugar diphosphatase activity"/>
    <property type="evidence" value="ECO:0007669"/>
    <property type="project" value="TreeGrafter"/>
</dbReference>
<dbReference type="InterPro" id="IPR032109">
    <property type="entry name" value="Big_3_5"/>
</dbReference>
<sequence>MDHVRPPHRSTRRGTCVSSLSRRLLAVATTTLLGAPLIAATSAQAADPVPINLIGINDFHGRIDASTLQWAGTVETVRSQFPAANSLMVSAGDNVSASLFASAIQKDNPTIDVLNAVGLDASAVGNHEFDSGYADLVDRIIPRADYSILGANVRKADSSRALDAYDTFDVAGVKVAVVGAVTQETSTLVSPAGIEGLSFGDPSTAVNEAVAELDALPAADKPDVIVASFHEGAPDGSMTFTQAMSASAVFQKLINNTSPEVDAIFMGHTHQKYAYDAPVPGSGRTRPVIQTGNYGENVGQIVLNVDPDTGEVVTYAKQNVARVATADAALLTQFPSSSLPEIKKIRDDAVAYATEVGNVQKGEITADITRAFLNGVEDRASESTMGGLVADALLKTVGNLPAGADIALVNPGGLRPPDLTYAGVAGDPVNTDGVVTYAELNAVLPFANNLNSVKLSGATLKKILEEQWQRDASGNVPSRPYLQLGTSKNLTYTYDDSRPEGSRIQSIRINGKEYDPEAQYKVATFSFLATGGDNFRSFKQGVNTDTGLVDRDGWVAYFEDNSPISPDFARRSVRTSGVKSQYRVGGNVSFTLSKLNLTSTGSPANTSVSSKLFWTEDGQEKSRNLGSRSVTTGTSAPIAFTLPEGASGAMRVESTAYPTGTKVVVPLDVTGAAVTGTAVSGTYGDDVQVAVKVAGPEETPSGTVTLKKGDTEVGTGTLDGAGTATITVDTTDVGAGETPLTIAYAGDGSYAAASGTVTVTIAKAGTTTSAADPEPSQVDVPADVEVTVASATGTAPTGAVTISDGDTVLGTEEIADGRGTVSTDLSGLSLGRHTLSVDYAGDADHEASSSTVDVDVLKGTAELTATSKGAAYGTSATIKVTGPAGASGLIYVANGDDPIAMGFLQDGVANITIAKTALKPGSYELDVYYGGSGTFDSADTTVEVDIAKGATTTKKISVSPTTIVKGRTKAYVTVGVTGKGFTVDGGKVTVRVSSKNTVTGTVKDGKVKVRLGVFTSSGKAKAVTVTYAGNAVAKPSSTSFTVKVASK</sequence>
<dbReference type="GO" id="GO:0030288">
    <property type="term" value="C:outer membrane-bounded periplasmic space"/>
    <property type="evidence" value="ECO:0007669"/>
    <property type="project" value="TreeGrafter"/>
</dbReference>
<evidence type="ECO:0000259" key="4">
    <source>
        <dbReference type="Pfam" id="PF02872"/>
    </source>
</evidence>
<keyword evidence="1 2" id="KW-0732">Signal</keyword>
<reference evidence="6 7" key="1">
    <citation type="submission" date="2019-11" db="EMBL/GenBank/DDBJ databases">
        <authorList>
            <person name="Li J."/>
        </authorList>
    </citation>
    <scope>NUCLEOTIDE SEQUENCE [LARGE SCALE GENOMIC DNA]</scope>
    <source>
        <strain evidence="6 7">MF47</strain>
    </source>
</reference>
<dbReference type="PRINTS" id="PR01607">
    <property type="entry name" value="APYRASEFAMLY"/>
</dbReference>
<keyword evidence="7" id="KW-1185">Reference proteome</keyword>
<dbReference type="InterPro" id="IPR029052">
    <property type="entry name" value="Metallo-depent_PP-like"/>
</dbReference>
<proteinExistence type="predicted"/>
<evidence type="ECO:0000256" key="2">
    <source>
        <dbReference type="SAM" id="SignalP"/>
    </source>
</evidence>
<dbReference type="PANTHER" id="PTHR11575:SF24">
    <property type="entry name" value="5'-NUCLEOTIDASE"/>
    <property type="match status" value="1"/>
</dbReference>
<dbReference type="InterPro" id="IPR004843">
    <property type="entry name" value="Calcineurin-like_PHP"/>
</dbReference>
<dbReference type="PANTHER" id="PTHR11575">
    <property type="entry name" value="5'-NUCLEOTIDASE-RELATED"/>
    <property type="match status" value="1"/>
</dbReference>
<gene>
    <name evidence="6" type="ORF">GEV26_03355</name>
</gene>
<protein>
    <recommendedName>
        <fullName evidence="8">Bifunctional metallophosphatase/5'-nucleotidase</fullName>
    </recommendedName>
</protein>
<dbReference type="Gene3D" id="2.60.40.10">
    <property type="entry name" value="Immunoglobulins"/>
    <property type="match status" value="2"/>
</dbReference>
<dbReference type="InterPro" id="IPR036907">
    <property type="entry name" value="5'-Nucleotdase_C_sf"/>
</dbReference>
<evidence type="ECO:0000259" key="5">
    <source>
        <dbReference type="Pfam" id="PF16640"/>
    </source>
</evidence>
<dbReference type="GO" id="GO:0009166">
    <property type="term" value="P:nucleotide catabolic process"/>
    <property type="evidence" value="ECO:0007669"/>
    <property type="project" value="InterPro"/>
</dbReference>
<evidence type="ECO:0000313" key="7">
    <source>
        <dbReference type="Proteomes" id="UP000392064"/>
    </source>
</evidence>
<dbReference type="GO" id="GO:0005975">
    <property type="term" value="P:carbohydrate metabolic process"/>
    <property type="evidence" value="ECO:0007669"/>
    <property type="project" value="UniProtKB-ARBA"/>
</dbReference>
<evidence type="ECO:0000259" key="3">
    <source>
        <dbReference type="Pfam" id="PF00149"/>
    </source>
</evidence>
<dbReference type="Gene3D" id="3.60.21.10">
    <property type="match status" value="1"/>
</dbReference>
<feature type="domain" description="Calcineurin-like phosphoesterase" evidence="3">
    <location>
        <begin position="54"/>
        <end position="271"/>
    </location>
</feature>
<dbReference type="Pfam" id="PF00149">
    <property type="entry name" value="Metallophos"/>
    <property type="match status" value="1"/>
</dbReference>
<feature type="domain" description="5'-Nucleotidase C-terminal" evidence="4">
    <location>
        <begin position="376"/>
        <end position="539"/>
    </location>
</feature>
<accession>A0A5Q2MFP2</accession>
<dbReference type="EMBL" id="CP045737">
    <property type="protein sequence ID" value="QGG40481.1"/>
    <property type="molecule type" value="Genomic_DNA"/>
</dbReference>
<dbReference type="Pfam" id="PF16640">
    <property type="entry name" value="Big_3_5"/>
    <property type="match status" value="2"/>
</dbReference>
<name>A0A5Q2MFP2_9ACTN</name>
<dbReference type="SUPFAM" id="SSF56300">
    <property type="entry name" value="Metallo-dependent phosphatases"/>
    <property type="match status" value="1"/>
</dbReference>